<reference evidence="1 2" key="1">
    <citation type="journal article" date="2012" name="BMC Genomics">
        <title>Comparative genomics of the white-rot fungi, Phanerochaete carnosa and P. chrysosporium, to elucidate the genetic basis of the distinct wood types they colonize.</title>
        <authorList>
            <person name="Suzuki H."/>
            <person name="MacDonald J."/>
            <person name="Syed K."/>
            <person name="Salamov A."/>
            <person name="Hori C."/>
            <person name="Aerts A."/>
            <person name="Henrissat B."/>
            <person name="Wiebenga A."/>
            <person name="vanKuyk P.A."/>
            <person name="Barry K."/>
            <person name="Lindquist E."/>
            <person name="LaButti K."/>
            <person name="Lapidus A."/>
            <person name="Lucas S."/>
            <person name="Coutinho P."/>
            <person name="Gong Y."/>
            <person name="Samejima M."/>
            <person name="Mahadevan R."/>
            <person name="Abou-Zaid M."/>
            <person name="de Vries R.P."/>
            <person name="Igarashi K."/>
            <person name="Yadav J.S."/>
            <person name="Grigoriev I.V."/>
            <person name="Master E.R."/>
        </authorList>
    </citation>
    <scope>NUCLEOTIDE SEQUENCE [LARGE SCALE GENOMIC DNA]</scope>
    <source>
        <strain evidence="1 2">HHB-10118-sp</strain>
    </source>
</reference>
<sequence length="114" mass="12741">MTTYGTANKHRNTNIVPDLWNASDSWESKVGNFRQGNKFSPVQFFKFLLGCNKPHHVVKFKNIGPLTAYLLTADYIQASLVHMPNINEMAEIAHSINRGAISILQALVLLSRGT</sequence>
<accession>K5VXC7</accession>
<organism evidence="1 2">
    <name type="scientific">Phanerochaete carnosa (strain HHB-10118-sp)</name>
    <name type="common">White-rot fungus</name>
    <name type="synonym">Peniophora carnosa</name>
    <dbReference type="NCBI Taxonomy" id="650164"/>
    <lineage>
        <taxon>Eukaryota</taxon>
        <taxon>Fungi</taxon>
        <taxon>Dikarya</taxon>
        <taxon>Basidiomycota</taxon>
        <taxon>Agaricomycotina</taxon>
        <taxon>Agaricomycetes</taxon>
        <taxon>Polyporales</taxon>
        <taxon>Phanerochaetaceae</taxon>
        <taxon>Phanerochaete</taxon>
    </lineage>
</organism>
<dbReference type="KEGG" id="pco:PHACADRAFT_32253"/>
<dbReference type="GeneID" id="18919724"/>
<gene>
    <name evidence="1" type="ORF">PHACADRAFT_32253</name>
</gene>
<evidence type="ECO:0000313" key="1">
    <source>
        <dbReference type="EMBL" id="EKM51259.1"/>
    </source>
</evidence>
<dbReference type="AlphaFoldDB" id="K5VXC7"/>
<evidence type="ECO:0000313" key="2">
    <source>
        <dbReference type="Proteomes" id="UP000008370"/>
    </source>
</evidence>
<dbReference type="OrthoDB" id="2934473at2759"/>
<dbReference type="EMBL" id="JH930477">
    <property type="protein sequence ID" value="EKM51259.1"/>
    <property type="molecule type" value="Genomic_DNA"/>
</dbReference>
<dbReference type="InParanoid" id="K5VXC7"/>
<dbReference type="HOGENOM" id="CLU_2121905_0_0_1"/>
<dbReference type="Proteomes" id="UP000008370">
    <property type="component" value="Unassembled WGS sequence"/>
</dbReference>
<protein>
    <submittedName>
        <fullName evidence="1">Uncharacterized protein</fullName>
    </submittedName>
</protein>
<proteinExistence type="predicted"/>
<keyword evidence="2" id="KW-1185">Reference proteome</keyword>
<name>K5VXC7_PHACS</name>
<dbReference type="RefSeq" id="XP_007399994.1">
    <property type="nucleotide sequence ID" value="XM_007399932.1"/>
</dbReference>